<accession>A0A330HPP5</accession>
<evidence type="ECO:0000313" key="3">
    <source>
        <dbReference type="Proteomes" id="UP000251558"/>
    </source>
</evidence>
<name>A0A330HPP5_9HYPH</name>
<dbReference type="Proteomes" id="UP000251558">
    <property type="component" value="Unassembled WGS sequence"/>
</dbReference>
<dbReference type="GO" id="GO:0016747">
    <property type="term" value="F:acyltransferase activity, transferring groups other than amino-acyl groups"/>
    <property type="evidence" value="ECO:0007669"/>
    <property type="project" value="InterPro"/>
</dbReference>
<feature type="domain" description="GCN5-related N-acetyltransferase Rv2170-like" evidence="1">
    <location>
        <begin position="2"/>
        <end position="31"/>
    </location>
</feature>
<dbReference type="Pfam" id="PF08445">
    <property type="entry name" value="FR47"/>
    <property type="match status" value="1"/>
</dbReference>
<dbReference type="OrthoDB" id="9797456at2"/>
<comment type="caution">
    <text evidence="2">The sequence shown here is derived from an EMBL/GenBank/DDBJ whole genome shotgun (WGS) entry which is preliminary data.</text>
</comment>
<sequence>MAARGEIPYLHACESNAVAIRLYESIGFCLRNTLKMAVVQRTE</sequence>
<protein>
    <recommendedName>
        <fullName evidence="1">GCN5-related N-acetyltransferase Rv2170-like domain-containing protein</fullName>
    </recommendedName>
</protein>
<evidence type="ECO:0000259" key="1">
    <source>
        <dbReference type="Pfam" id="PF08445"/>
    </source>
</evidence>
<keyword evidence="3" id="KW-1185">Reference proteome</keyword>
<evidence type="ECO:0000313" key="2">
    <source>
        <dbReference type="EMBL" id="RAZ90123.1"/>
    </source>
</evidence>
<proteinExistence type="predicted"/>
<dbReference type="Gene3D" id="3.40.630.30">
    <property type="match status" value="1"/>
</dbReference>
<reference evidence="2 3" key="2">
    <citation type="submission" date="2018-07" db="EMBL/GenBank/DDBJ databases">
        <title>Diversity of Mesorhizobium strains in Brazil.</title>
        <authorList>
            <person name="Helene L.C.F."/>
            <person name="Dall'Agnol R."/>
            <person name="Delamuta J.R.M."/>
            <person name="Hungria M."/>
        </authorList>
    </citation>
    <scope>NUCLEOTIDE SEQUENCE [LARGE SCALE GENOMIC DNA]</scope>
    <source>
        <strain evidence="2 3">AC99b</strain>
    </source>
</reference>
<dbReference type="EMBL" id="QMBP01000006">
    <property type="protein sequence ID" value="RAZ90123.1"/>
    <property type="molecule type" value="Genomic_DNA"/>
</dbReference>
<reference evidence="3" key="1">
    <citation type="submission" date="2018-06" db="EMBL/GenBank/DDBJ databases">
        <authorList>
            <person name="Helene L.C."/>
            <person name="Dall'Agnol R."/>
            <person name="Delamuta J.R."/>
            <person name="Hungria M."/>
        </authorList>
    </citation>
    <scope>NUCLEOTIDE SEQUENCE [LARGE SCALE GENOMIC DNA]</scope>
    <source>
        <strain evidence="3">AC99b</strain>
    </source>
</reference>
<gene>
    <name evidence="2" type="ORF">DPM33_14930</name>
</gene>
<dbReference type="AlphaFoldDB" id="A0A330HPP5"/>
<organism evidence="2 3">
    <name type="scientific">Mesorhizobium hawassense</name>
    <dbReference type="NCBI Taxonomy" id="1209954"/>
    <lineage>
        <taxon>Bacteria</taxon>
        <taxon>Pseudomonadati</taxon>
        <taxon>Pseudomonadota</taxon>
        <taxon>Alphaproteobacteria</taxon>
        <taxon>Hyphomicrobiales</taxon>
        <taxon>Phyllobacteriaceae</taxon>
        <taxon>Mesorhizobium</taxon>
    </lineage>
</organism>
<dbReference type="InterPro" id="IPR013653">
    <property type="entry name" value="GCN5-like_dom"/>
</dbReference>